<dbReference type="PANTHER" id="PTHR31270:SF1">
    <property type="entry name" value="GLUTAMINYL-PEPTIDE CYCLOTRANSFERASE"/>
    <property type="match status" value="1"/>
</dbReference>
<dbReference type="InterPro" id="IPR015943">
    <property type="entry name" value="WD40/YVTN_repeat-like_dom_sf"/>
</dbReference>
<dbReference type="Pfam" id="PF05096">
    <property type="entry name" value="Glu_cyclase_2"/>
    <property type="match status" value="1"/>
</dbReference>
<reference evidence="1 2" key="1">
    <citation type="submission" date="2024-09" db="EMBL/GenBank/DDBJ databases">
        <authorList>
            <person name="Sun Q."/>
            <person name="Mori K."/>
        </authorList>
    </citation>
    <scope>NUCLEOTIDE SEQUENCE [LARGE SCALE GENOMIC DNA]</scope>
    <source>
        <strain evidence="1 2">TBRC 7907</strain>
    </source>
</reference>
<gene>
    <name evidence="1" type="ORF">ACFFQA_33470</name>
</gene>
<dbReference type="PANTHER" id="PTHR31270">
    <property type="entry name" value="GLUTAMINYL-PEPTIDE CYCLOTRANSFERASE"/>
    <property type="match status" value="1"/>
</dbReference>
<keyword evidence="2" id="KW-1185">Reference proteome</keyword>
<protein>
    <submittedName>
        <fullName evidence="1">Glutaminyl-peptide cyclotransferase</fullName>
    </submittedName>
</protein>
<dbReference type="SUPFAM" id="SSF50969">
    <property type="entry name" value="YVTN repeat-like/Quinoprotein amine dehydrogenase"/>
    <property type="match status" value="1"/>
</dbReference>
<comment type="caution">
    <text evidence="1">The sequence shown here is derived from an EMBL/GenBank/DDBJ whole genome shotgun (WGS) entry which is preliminary data.</text>
</comment>
<evidence type="ECO:0000313" key="1">
    <source>
        <dbReference type="EMBL" id="MFB9908874.1"/>
    </source>
</evidence>
<sequence length="266" mass="28444">MGRGAWRACAAVAVVVVAVGAVWLTEGDAPGDGVEPQRMRVEVLGTIPHDTAAWTQGLELREGVLYEGTGLAGQSSVRELDPATGEVRRQVPVAGELFGEGVTVSGERLWQLTWKDGVAIERDRGDLRELRRVGYSGEGWGLCLDGTRLVMSDGSSELTLRDPATFAELGRVQVRRAGLAVREINELECAGGAVWANLWKRDEIVRIDLATGAVTATVDASGLLSQGERATADVLNGIAAVPGTDEFLITGKLWPKIFRVRFVPVG</sequence>
<dbReference type="InterPro" id="IPR007788">
    <property type="entry name" value="QCT"/>
</dbReference>
<accession>A0ABV6A6S2</accession>
<dbReference type="InterPro" id="IPR011044">
    <property type="entry name" value="Quino_amine_DH_bsu"/>
</dbReference>
<dbReference type="EMBL" id="JBHLZU010000030">
    <property type="protein sequence ID" value="MFB9908874.1"/>
    <property type="molecule type" value="Genomic_DNA"/>
</dbReference>
<evidence type="ECO:0000313" key="2">
    <source>
        <dbReference type="Proteomes" id="UP001589693"/>
    </source>
</evidence>
<organism evidence="1 2">
    <name type="scientific">Allokutzneria oryzae</name>
    <dbReference type="NCBI Taxonomy" id="1378989"/>
    <lineage>
        <taxon>Bacteria</taxon>
        <taxon>Bacillati</taxon>
        <taxon>Actinomycetota</taxon>
        <taxon>Actinomycetes</taxon>
        <taxon>Pseudonocardiales</taxon>
        <taxon>Pseudonocardiaceae</taxon>
        <taxon>Allokutzneria</taxon>
    </lineage>
</organism>
<proteinExistence type="predicted"/>
<dbReference type="RefSeq" id="WP_377861013.1">
    <property type="nucleotide sequence ID" value="NZ_JBHLZU010000030.1"/>
</dbReference>
<dbReference type="Gene3D" id="2.130.10.10">
    <property type="entry name" value="YVTN repeat-like/Quinoprotein amine dehydrogenase"/>
    <property type="match status" value="1"/>
</dbReference>
<dbReference type="Proteomes" id="UP001589693">
    <property type="component" value="Unassembled WGS sequence"/>
</dbReference>
<name>A0ABV6A6S2_9PSEU</name>